<gene>
    <name evidence="10" type="ORF">SAMN02927914_04277</name>
</gene>
<feature type="transmembrane region" description="Helical" evidence="7">
    <location>
        <begin position="226"/>
        <end position="247"/>
    </location>
</feature>
<accession>A0A1G5Z698</accession>
<dbReference type="PANTHER" id="PTHR30151">
    <property type="entry name" value="ALKANE SULFONATE ABC TRANSPORTER-RELATED, MEMBRANE SUBUNIT"/>
    <property type="match status" value="1"/>
</dbReference>
<evidence type="ECO:0000256" key="4">
    <source>
        <dbReference type="ARBA" id="ARBA00022692"/>
    </source>
</evidence>
<evidence type="ECO:0000256" key="5">
    <source>
        <dbReference type="ARBA" id="ARBA00022989"/>
    </source>
</evidence>
<evidence type="ECO:0000256" key="3">
    <source>
        <dbReference type="ARBA" id="ARBA00022475"/>
    </source>
</evidence>
<sequence>MTLAPNATSPISHIVTTSEDKNQPGRSAWKGVATPFQAVSRPLSITLSVLVWGAVIGGWFALTYSGAVKEMFLPRPESVLFTTINMALDGSLWEHVLASVQVVLIGFVISSIVAVPLGLTMGTYRIVQAALDPLVNFIRYLPVTSFVPLFILWIGIGIEQRVAVIIFGIFFQQLVMIADSARGVQRDLVNAAYTLGTKRSDTVFHIVFPATLPNVLDVLRVTMGWAWTYLVVAELVAARSGLGYISLKAMRGFQVDVIFMAIALIGILGLCTDQLFRGIRRLVAPWAN</sequence>
<evidence type="ECO:0000259" key="9">
    <source>
        <dbReference type="PROSITE" id="PS50928"/>
    </source>
</evidence>
<dbReference type="Gene3D" id="1.10.3720.10">
    <property type="entry name" value="MetI-like"/>
    <property type="match status" value="1"/>
</dbReference>
<evidence type="ECO:0000256" key="7">
    <source>
        <dbReference type="RuleBase" id="RU363032"/>
    </source>
</evidence>
<keyword evidence="4 7" id="KW-0812">Transmembrane</keyword>
<dbReference type="RefSeq" id="WP_091581765.1">
    <property type="nucleotide sequence ID" value="NZ_FMXM01000014.1"/>
</dbReference>
<dbReference type="PANTHER" id="PTHR30151:SF0">
    <property type="entry name" value="ABC TRANSPORTER PERMEASE PROTEIN MJ0413-RELATED"/>
    <property type="match status" value="1"/>
</dbReference>
<evidence type="ECO:0000313" key="11">
    <source>
        <dbReference type="Proteomes" id="UP000198588"/>
    </source>
</evidence>
<keyword evidence="2 7" id="KW-0813">Transport</keyword>
<keyword evidence="3" id="KW-1003">Cell membrane</keyword>
<evidence type="ECO:0000256" key="6">
    <source>
        <dbReference type="ARBA" id="ARBA00023136"/>
    </source>
</evidence>
<feature type="domain" description="ABC transmembrane type-1" evidence="9">
    <location>
        <begin position="96"/>
        <end position="276"/>
    </location>
</feature>
<name>A0A1G5Z698_9HYPH</name>
<keyword evidence="5 7" id="KW-1133">Transmembrane helix</keyword>
<feature type="transmembrane region" description="Helical" evidence="7">
    <location>
        <begin position="43"/>
        <end position="62"/>
    </location>
</feature>
<organism evidence="10 11">
    <name type="scientific">Mesorhizobium qingshengii</name>
    <dbReference type="NCBI Taxonomy" id="1165689"/>
    <lineage>
        <taxon>Bacteria</taxon>
        <taxon>Pseudomonadati</taxon>
        <taxon>Pseudomonadota</taxon>
        <taxon>Alphaproteobacteria</taxon>
        <taxon>Hyphomicrobiales</taxon>
        <taxon>Phyllobacteriaceae</taxon>
        <taxon>Mesorhizobium</taxon>
    </lineage>
</organism>
<feature type="transmembrane region" description="Helical" evidence="7">
    <location>
        <begin position="137"/>
        <end position="156"/>
    </location>
</feature>
<comment type="subcellular location">
    <subcellularLocation>
        <location evidence="1 7">Cell membrane</location>
        <topology evidence="1 7">Multi-pass membrane protein</topology>
    </subcellularLocation>
</comment>
<reference evidence="10 11" key="1">
    <citation type="submission" date="2016-10" db="EMBL/GenBank/DDBJ databases">
        <authorList>
            <person name="de Groot N.N."/>
        </authorList>
    </citation>
    <scope>NUCLEOTIDE SEQUENCE [LARGE SCALE GENOMIC DNA]</scope>
    <source>
        <strain evidence="10 11">CGMCC 1.12097</strain>
    </source>
</reference>
<feature type="region of interest" description="Disordered" evidence="8">
    <location>
        <begin position="1"/>
        <end position="26"/>
    </location>
</feature>
<dbReference type="OrthoDB" id="9799271at2"/>
<dbReference type="EMBL" id="FMXM01000014">
    <property type="protein sequence ID" value="SDA90092.1"/>
    <property type="molecule type" value="Genomic_DNA"/>
</dbReference>
<keyword evidence="6 7" id="KW-0472">Membrane</keyword>
<dbReference type="CDD" id="cd06261">
    <property type="entry name" value="TM_PBP2"/>
    <property type="match status" value="1"/>
</dbReference>
<dbReference type="Pfam" id="PF00528">
    <property type="entry name" value="BPD_transp_1"/>
    <property type="match status" value="1"/>
</dbReference>
<feature type="compositionally biased region" description="Polar residues" evidence="8">
    <location>
        <begin position="1"/>
        <end position="17"/>
    </location>
</feature>
<dbReference type="STRING" id="1165689.SAMN02927914_04277"/>
<dbReference type="PROSITE" id="PS50928">
    <property type="entry name" value="ABC_TM1"/>
    <property type="match status" value="1"/>
</dbReference>
<dbReference type="GO" id="GO:0005886">
    <property type="term" value="C:plasma membrane"/>
    <property type="evidence" value="ECO:0007669"/>
    <property type="project" value="UniProtKB-SubCell"/>
</dbReference>
<dbReference type="Proteomes" id="UP000198588">
    <property type="component" value="Unassembled WGS sequence"/>
</dbReference>
<feature type="transmembrane region" description="Helical" evidence="7">
    <location>
        <begin position="162"/>
        <end position="178"/>
    </location>
</feature>
<feature type="transmembrane region" description="Helical" evidence="7">
    <location>
        <begin position="96"/>
        <end position="117"/>
    </location>
</feature>
<dbReference type="AlphaFoldDB" id="A0A1G5Z698"/>
<dbReference type="SUPFAM" id="SSF161098">
    <property type="entry name" value="MetI-like"/>
    <property type="match status" value="1"/>
</dbReference>
<dbReference type="GO" id="GO:0055085">
    <property type="term" value="P:transmembrane transport"/>
    <property type="evidence" value="ECO:0007669"/>
    <property type="project" value="InterPro"/>
</dbReference>
<evidence type="ECO:0000313" key="10">
    <source>
        <dbReference type="EMBL" id="SDA90092.1"/>
    </source>
</evidence>
<proteinExistence type="inferred from homology"/>
<evidence type="ECO:0000256" key="8">
    <source>
        <dbReference type="SAM" id="MobiDB-lite"/>
    </source>
</evidence>
<protein>
    <submittedName>
        <fullName evidence="10">NitT/TauT family transport system permease protein</fullName>
    </submittedName>
</protein>
<dbReference type="InterPro" id="IPR000515">
    <property type="entry name" value="MetI-like"/>
</dbReference>
<comment type="similarity">
    <text evidence="7">Belongs to the binding-protein-dependent transport system permease family.</text>
</comment>
<feature type="transmembrane region" description="Helical" evidence="7">
    <location>
        <begin position="253"/>
        <end position="271"/>
    </location>
</feature>
<dbReference type="InterPro" id="IPR035906">
    <property type="entry name" value="MetI-like_sf"/>
</dbReference>
<evidence type="ECO:0000256" key="1">
    <source>
        <dbReference type="ARBA" id="ARBA00004651"/>
    </source>
</evidence>
<evidence type="ECO:0000256" key="2">
    <source>
        <dbReference type="ARBA" id="ARBA00022448"/>
    </source>
</evidence>